<accession>A0A8T0J9N8</accession>
<gene>
    <name evidence="1" type="ORF">KC19_1G177000</name>
</gene>
<keyword evidence="2" id="KW-1185">Reference proteome</keyword>
<evidence type="ECO:0000313" key="1">
    <source>
        <dbReference type="EMBL" id="KAG0591451.1"/>
    </source>
</evidence>
<proteinExistence type="predicted"/>
<protein>
    <submittedName>
        <fullName evidence="1">Uncharacterized protein</fullName>
    </submittedName>
</protein>
<dbReference type="Proteomes" id="UP000822688">
    <property type="component" value="Chromosome 1"/>
</dbReference>
<sequence>MTLRNRLQGSLNGQIDGDNLAKGGIFGNLPVEHWICFWWSDRSNCSVQRKI</sequence>
<name>A0A8T0J9N8_CERPU</name>
<evidence type="ECO:0000313" key="2">
    <source>
        <dbReference type="Proteomes" id="UP000822688"/>
    </source>
</evidence>
<organism evidence="1 2">
    <name type="scientific">Ceratodon purpureus</name>
    <name type="common">Fire moss</name>
    <name type="synonym">Dicranum purpureum</name>
    <dbReference type="NCBI Taxonomy" id="3225"/>
    <lineage>
        <taxon>Eukaryota</taxon>
        <taxon>Viridiplantae</taxon>
        <taxon>Streptophyta</taxon>
        <taxon>Embryophyta</taxon>
        <taxon>Bryophyta</taxon>
        <taxon>Bryophytina</taxon>
        <taxon>Bryopsida</taxon>
        <taxon>Dicranidae</taxon>
        <taxon>Pseudoditrichales</taxon>
        <taxon>Ditrichaceae</taxon>
        <taxon>Ceratodon</taxon>
    </lineage>
</organism>
<dbReference type="AlphaFoldDB" id="A0A8T0J9N8"/>
<comment type="caution">
    <text evidence="1">The sequence shown here is derived from an EMBL/GenBank/DDBJ whole genome shotgun (WGS) entry which is preliminary data.</text>
</comment>
<dbReference type="EMBL" id="CM026421">
    <property type="protein sequence ID" value="KAG0591451.1"/>
    <property type="molecule type" value="Genomic_DNA"/>
</dbReference>
<reference evidence="1" key="1">
    <citation type="submission" date="2020-06" db="EMBL/GenBank/DDBJ databases">
        <title>WGS assembly of Ceratodon purpureus strain R40.</title>
        <authorList>
            <person name="Carey S.B."/>
            <person name="Jenkins J."/>
            <person name="Shu S."/>
            <person name="Lovell J.T."/>
            <person name="Sreedasyam A."/>
            <person name="Maumus F."/>
            <person name="Tiley G.P."/>
            <person name="Fernandez-Pozo N."/>
            <person name="Barry K."/>
            <person name="Chen C."/>
            <person name="Wang M."/>
            <person name="Lipzen A."/>
            <person name="Daum C."/>
            <person name="Saski C.A."/>
            <person name="Payton A.C."/>
            <person name="Mcbreen J.C."/>
            <person name="Conrad R.E."/>
            <person name="Kollar L.M."/>
            <person name="Olsson S."/>
            <person name="Huttunen S."/>
            <person name="Landis J.B."/>
            <person name="Wickett N.J."/>
            <person name="Johnson M.G."/>
            <person name="Rensing S.A."/>
            <person name="Grimwood J."/>
            <person name="Schmutz J."/>
            <person name="Mcdaniel S.F."/>
        </authorList>
    </citation>
    <scope>NUCLEOTIDE SEQUENCE</scope>
    <source>
        <strain evidence="1">R40</strain>
    </source>
</reference>